<evidence type="ECO:0000256" key="1">
    <source>
        <dbReference type="ARBA" id="ARBA00023002"/>
    </source>
</evidence>
<gene>
    <name evidence="5" type="ORF">H4N64_33175</name>
</gene>
<dbReference type="InterPro" id="IPR050816">
    <property type="entry name" value="Flavin-dep_Halogenase_NPB"/>
</dbReference>
<dbReference type="Proteomes" id="UP000584670">
    <property type="component" value="Unassembled WGS sequence"/>
</dbReference>
<feature type="domain" description="FAD-binding" evidence="4">
    <location>
        <begin position="27"/>
        <end position="379"/>
    </location>
</feature>
<dbReference type="GO" id="GO:0004497">
    <property type="term" value="F:monooxygenase activity"/>
    <property type="evidence" value="ECO:0007669"/>
    <property type="project" value="UniProtKB-KW"/>
</dbReference>
<dbReference type="Pfam" id="PF01494">
    <property type="entry name" value="FAD_binding_3"/>
    <property type="match status" value="1"/>
</dbReference>
<dbReference type="EMBL" id="JACMSF010000048">
    <property type="protein sequence ID" value="MBC2906305.1"/>
    <property type="molecule type" value="Genomic_DNA"/>
</dbReference>
<comment type="similarity">
    <text evidence="2">Belongs to the flavin-dependent halogenase family. Bacterial tryptophan halogenase subfamily.</text>
</comment>
<reference evidence="5 6" key="1">
    <citation type="submission" date="2020-08" db="EMBL/GenBank/DDBJ databases">
        <title>Streptomyces sp. PSKA01 genome sequencing and assembly.</title>
        <authorList>
            <person name="Mandal S."/>
            <person name="Maiti P.K."/>
            <person name="Das P."/>
        </authorList>
    </citation>
    <scope>NUCLEOTIDE SEQUENCE [LARGE SCALE GENOMIC DNA]</scope>
    <source>
        <strain evidence="5 6">PSKA01</strain>
    </source>
</reference>
<dbReference type="AlphaFoldDB" id="A0A7X1J9T2"/>
<accession>A0A7X1J9T2</accession>
<comment type="caution">
    <text evidence="5">The sequence shown here is derived from an EMBL/GenBank/DDBJ whole genome shotgun (WGS) entry which is preliminary data.</text>
</comment>
<protein>
    <submittedName>
        <fullName evidence="5">FAD-dependent monooxygenase</fullName>
    </submittedName>
</protein>
<feature type="region of interest" description="Disordered" evidence="3">
    <location>
        <begin position="1"/>
        <end position="21"/>
    </location>
</feature>
<organism evidence="5 6">
    <name type="scientific">Streptomyces cupreus</name>
    <dbReference type="NCBI Taxonomy" id="2759956"/>
    <lineage>
        <taxon>Bacteria</taxon>
        <taxon>Bacillati</taxon>
        <taxon>Actinomycetota</taxon>
        <taxon>Actinomycetes</taxon>
        <taxon>Kitasatosporales</taxon>
        <taxon>Streptomycetaceae</taxon>
        <taxon>Streptomyces</taxon>
    </lineage>
</organism>
<dbReference type="InterPro" id="IPR002938">
    <property type="entry name" value="FAD-bd"/>
</dbReference>
<dbReference type="PANTHER" id="PTHR43747:SF5">
    <property type="entry name" value="FAD-BINDING DOMAIN-CONTAINING PROTEIN"/>
    <property type="match status" value="1"/>
</dbReference>
<dbReference type="SUPFAM" id="SSF51905">
    <property type="entry name" value="FAD/NAD(P)-binding domain"/>
    <property type="match status" value="1"/>
</dbReference>
<name>A0A7X1J9T2_9ACTN</name>
<proteinExistence type="inferred from homology"/>
<evidence type="ECO:0000256" key="2">
    <source>
        <dbReference type="ARBA" id="ARBA00038396"/>
    </source>
</evidence>
<keyword evidence="5" id="KW-0503">Monooxygenase</keyword>
<sequence length="596" mass="66915">MPTEERKGIWTDQDAPGREPTAAKDSFDVLVVGAGLEGGIIAACLARNGARVMLLEEGGHPRTRLGESTTFTTQMTLRLIGERYRVPEVKYLASFEGTHSKVSTSGGVKRNFSFVHHRPDAPQNPREVHMVVPPPIGFTQNHYFRQDVDNWLLTLAARYGAQIRQQQRITGVATDPDGITVLRAGEAPLRAKYLVVTEDERQDWARRLGVEESQARFRTHSRTLDTHMVGVTPFDEVAPKAAYRNPGRFHEGTLTHVFDGGWVSVIPFGNHVRATNQVCGVSLHLDPRKHPAAACPPEEEFHRVVSRYPDLARQFAGASPVRDWHRTERRQRSVTRSSGERWSLVGPAAGVVDLLFSGGLSTGLESTQVLLGRLIEAVREDDFSPKRFRDVAELEQGLLDFTDDVCANAYLAFGDFDLWDVAYRVWCVSQILSHYEINRAYTKYRTDRDPVHLARVDNPWWQGRKLPQDGPYRSAMRFLQHANERFQAIEAGDAVPAEVVAELRGLLAGADFVPPVFGLGDPEMRYIDPPPHKVPLTLRWTRSTAPEDIGQLTRDGLLPFVRTRFARGEFEFAEELRNLAAGLPLVGRRFRVPAPE</sequence>
<dbReference type="InterPro" id="IPR036188">
    <property type="entry name" value="FAD/NAD-bd_sf"/>
</dbReference>
<evidence type="ECO:0000313" key="5">
    <source>
        <dbReference type="EMBL" id="MBC2906305.1"/>
    </source>
</evidence>
<evidence type="ECO:0000313" key="6">
    <source>
        <dbReference type="Proteomes" id="UP000584670"/>
    </source>
</evidence>
<dbReference type="PANTHER" id="PTHR43747">
    <property type="entry name" value="FAD-BINDING PROTEIN"/>
    <property type="match status" value="1"/>
</dbReference>
<dbReference type="GO" id="GO:0071949">
    <property type="term" value="F:FAD binding"/>
    <property type="evidence" value="ECO:0007669"/>
    <property type="project" value="InterPro"/>
</dbReference>
<evidence type="ECO:0000259" key="4">
    <source>
        <dbReference type="Pfam" id="PF01494"/>
    </source>
</evidence>
<evidence type="ECO:0000256" key="3">
    <source>
        <dbReference type="SAM" id="MobiDB-lite"/>
    </source>
</evidence>
<dbReference type="Gene3D" id="3.50.50.60">
    <property type="entry name" value="FAD/NAD(P)-binding domain"/>
    <property type="match status" value="1"/>
</dbReference>
<keyword evidence="1" id="KW-0560">Oxidoreductase</keyword>
<keyword evidence="6" id="KW-1185">Reference proteome</keyword>
<dbReference type="RefSeq" id="WP_186286224.1">
    <property type="nucleotide sequence ID" value="NZ_JACMSF010000048.1"/>
</dbReference>